<reference evidence="1 2" key="1">
    <citation type="submission" date="2016-10" db="EMBL/GenBank/DDBJ databases">
        <authorList>
            <person name="de Groot N.N."/>
        </authorList>
    </citation>
    <scope>NUCLEOTIDE SEQUENCE [LARGE SCALE GENOMIC DNA]</scope>
    <source>
        <strain evidence="1 2">SR12</strain>
    </source>
</reference>
<keyword evidence="2" id="KW-1185">Reference proteome</keyword>
<dbReference type="NCBIfam" id="TIGR01603">
    <property type="entry name" value="maj_tail_phi13"/>
    <property type="match status" value="1"/>
</dbReference>
<dbReference type="OrthoDB" id="9780018at2"/>
<dbReference type="InterPro" id="IPR006490">
    <property type="entry name" value="Maj_tail_phi13"/>
</dbReference>
<protein>
    <submittedName>
        <fullName evidence="1">Phage major tail protein, phi13 family</fullName>
    </submittedName>
</protein>
<organism evidence="1 2">
    <name type="scientific">Eubacterium aggregans</name>
    <dbReference type="NCBI Taxonomy" id="81409"/>
    <lineage>
        <taxon>Bacteria</taxon>
        <taxon>Bacillati</taxon>
        <taxon>Bacillota</taxon>
        <taxon>Clostridia</taxon>
        <taxon>Eubacteriales</taxon>
        <taxon>Eubacteriaceae</taxon>
        <taxon>Eubacterium</taxon>
    </lineage>
</organism>
<dbReference type="AlphaFoldDB" id="A0A1H4BMV1"/>
<gene>
    <name evidence="1" type="ORF">SAMN04515656_1127</name>
</gene>
<dbReference type="STRING" id="81409.SAMN04515656_1127"/>
<sequence>MSDAAEQKVNFGLKNAYYAKITESVSGTLTYATPIKIQGAVELNLETRGDLLEFWADDMIYYSADNNQGYKGTLSIANVPQSFATDCLGEELDAIDKVITEKQGATQSGFALLFEFDNDVKATRHVLYYCKASRPNVASKTKTESVEPNVTELNFIASARPSDRYVKTKTTTATTDDIYNAWYQTVYGEGA</sequence>
<dbReference type="Proteomes" id="UP000199394">
    <property type="component" value="Unassembled WGS sequence"/>
</dbReference>
<evidence type="ECO:0000313" key="2">
    <source>
        <dbReference type="Proteomes" id="UP000199394"/>
    </source>
</evidence>
<evidence type="ECO:0000313" key="1">
    <source>
        <dbReference type="EMBL" id="SEA49493.1"/>
    </source>
</evidence>
<accession>A0A1H4BMV1</accession>
<dbReference type="EMBL" id="FNRK01000012">
    <property type="protein sequence ID" value="SEA49493.1"/>
    <property type="molecule type" value="Genomic_DNA"/>
</dbReference>
<name>A0A1H4BMV1_9FIRM</name>
<proteinExistence type="predicted"/>
<dbReference type="RefSeq" id="WP_090307380.1">
    <property type="nucleotide sequence ID" value="NZ_FNRK01000012.1"/>
</dbReference>